<feature type="compositionally biased region" description="Acidic residues" evidence="1">
    <location>
        <begin position="91"/>
        <end position="118"/>
    </location>
</feature>
<dbReference type="EMBL" id="AVPJ01000007">
    <property type="protein sequence ID" value="KGN32407.1"/>
    <property type="molecule type" value="Genomic_DNA"/>
</dbReference>
<evidence type="ECO:0000256" key="1">
    <source>
        <dbReference type="SAM" id="MobiDB-lite"/>
    </source>
</evidence>
<dbReference type="OrthoDB" id="5144223at2"/>
<dbReference type="eggNOG" id="ENOG502ZQWP">
    <property type="taxonomic scope" value="Bacteria"/>
</dbReference>
<proteinExistence type="predicted"/>
<sequence length="274" mass="29907">MRVMIIDSGRGHHAGLVDSLRDELGLDPLDEVVWVARELPKEPLPVVAHLVTRPRMGVLQRTLRIETLLDGPDAQVDVDAATLRRVARRDDDDDAEAKDIDASEDELGVPTEQLEEQLPESMQEHEHHDATPGASPEAVPASVAPASTPLPERVVAAARWRSNAVRLKARDTYRRGKASAKRRINSSEVTPVVVTRDAIKKVLPNVGTKFGYTTATSRNAIELAATCDVVFSHDARSHKAAWLLAQRTPHPDVVVGINAARRAVAGRRAVSARD</sequence>
<feature type="compositionally biased region" description="Low complexity" evidence="1">
    <location>
        <begin position="132"/>
        <end position="145"/>
    </location>
</feature>
<dbReference type="STRING" id="1385520.N802_18755"/>
<reference evidence="2 3" key="1">
    <citation type="submission" date="2013-08" db="EMBL/GenBank/DDBJ databases">
        <title>The genome sequence of Knoellia sinensis.</title>
        <authorList>
            <person name="Zhu W."/>
            <person name="Wang G."/>
        </authorList>
    </citation>
    <scope>NUCLEOTIDE SEQUENCE [LARGE SCALE GENOMIC DNA]</scope>
    <source>
        <strain evidence="2 3">KCTC 19936</strain>
    </source>
</reference>
<feature type="region of interest" description="Disordered" evidence="1">
    <location>
        <begin position="89"/>
        <end position="145"/>
    </location>
</feature>
<evidence type="ECO:0000313" key="3">
    <source>
        <dbReference type="Proteomes" id="UP000030002"/>
    </source>
</evidence>
<name>A0A0A0J8N2_9MICO</name>
<evidence type="ECO:0000313" key="2">
    <source>
        <dbReference type="EMBL" id="KGN32407.1"/>
    </source>
</evidence>
<dbReference type="RefSeq" id="WP_035916193.1">
    <property type="nucleotide sequence ID" value="NZ_AVPJ01000007.1"/>
</dbReference>
<keyword evidence="3" id="KW-1185">Reference proteome</keyword>
<comment type="caution">
    <text evidence="2">The sequence shown here is derived from an EMBL/GenBank/DDBJ whole genome shotgun (WGS) entry which is preliminary data.</text>
</comment>
<gene>
    <name evidence="2" type="ORF">N802_18755</name>
</gene>
<protein>
    <submittedName>
        <fullName evidence="2">Uncharacterized protein</fullName>
    </submittedName>
</protein>
<organism evidence="2 3">
    <name type="scientific">Knoellia sinensis KCTC 19936</name>
    <dbReference type="NCBI Taxonomy" id="1385520"/>
    <lineage>
        <taxon>Bacteria</taxon>
        <taxon>Bacillati</taxon>
        <taxon>Actinomycetota</taxon>
        <taxon>Actinomycetes</taxon>
        <taxon>Micrococcales</taxon>
        <taxon>Intrasporangiaceae</taxon>
        <taxon>Knoellia</taxon>
    </lineage>
</organism>
<dbReference type="AlphaFoldDB" id="A0A0A0J8N2"/>
<dbReference type="Proteomes" id="UP000030002">
    <property type="component" value="Unassembled WGS sequence"/>
</dbReference>
<accession>A0A0A0J8N2</accession>